<protein>
    <submittedName>
        <fullName evidence="2">Uncharacterized protein</fullName>
    </submittedName>
</protein>
<gene>
    <name evidence="2" type="ORF">HRR80_008548</name>
</gene>
<feature type="compositionally biased region" description="Basic and acidic residues" evidence="1">
    <location>
        <begin position="106"/>
        <end position="118"/>
    </location>
</feature>
<feature type="compositionally biased region" description="Low complexity" evidence="1">
    <location>
        <begin position="25"/>
        <end position="38"/>
    </location>
</feature>
<feature type="compositionally biased region" description="Low complexity" evidence="1">
    <location>
        <begin position="330"/>
        <end position="342"/>
    </location>
</feature>
<comment type="caution">
    <text evidence="2">The sequence shown here is derived from an EMBL/GenBank/DDBJ whole genome shotgun (WGS) entry which is preliminary data.</text>
</comment>
<feature type="compositionally biased region" description="Basic and acidic residues" evidence="1">
    <location>
        <begin position="463"/>
        <end position="473"/>
    </location>
</feature>
<sequence length="539" mass="56990">MSANSGSGGVRNLRAMFENKASDQSTSPPSRGRSPNPSELSNNSRPVSKVRSSFVAVERPGENGSAPIVGLMRRPSQLSSHSENKENHTMDSSQPEKPPSMTQVPEKTDAAAETEKSPPDAAPVEGGLGNILKGSAFVESTPRKDTSDARNLGVALSSGALHDKPTPAPSNSKDDTKAAEMVQKIDASKESKPGPPPTTVLQTTKTAQPIKPPPTRQAITKQAPKSPVASKPSPKNPTSPMAHIRGGPAKIRGVMDSAKEAQKGRDAVKHEGPKSAEKASSAAAKSDSRPKPKPAPVNTQKQPGPASPKTARTSVGVKPRSPNISNKLPAAATALTAASAARTEAHRSPTDPHPRQSIAKKPSATSVRPPRASTSSTTTTLAKKTSRASLTNGHDRPKSRVSTSKPDEGFLARMMRPTASSAQKVHEKVQINSPPRPKVAPSHKSKEAVKHKAPPKMHLQPSCHHEQENKENEGANDQDSLPEVAAMSPLTMAKEEATHIDTEKGHPQVEKEHSQAEKEHPQEIPTESTVEQNGEPVAV</sequence>
<feature type="compositionally biased region" description="Low complexity" evidence="1">
    <location>
        <begin position="224"/>
        <end position="233"/>
    </location>
</feature>
<feature type="compositionally biased region" description="Basic and acidic residues" evidence="1">
    <location>
        <begin position="343"/>
        <end position="354"/>
    </location>
</feature>
<accession>A0AAN6ELE1</accession>
<feature type="compositionally biased region" description="Polar residues" evidence="1">
    <location>
        <begin position="90"/>
        <end position="105"/>
    </location>
</feature>
<feature type="compositionally biased region" description="Basic and acidic residues" evidence="1">
    <location>
        <begin position="493"/>
        <end position="522"/>
    </location>
</feature>
<feature type="region of interest" description="Disordered" evidence="1">
    <location>
        <begin position="1"/>
        <end position="539"/>
    </location>
</feature>
<organism evidence="2 3">
    <name type="scientific">Exophiala dermatitidis</name>
    <name type="common">Black yeast-like fungus</name>
    <name type="synonym">Wangiella dermatitidis</name>
    <dbReference type="NCBI Taxonomy" id="5970"/>
    <lineage>
        <taxon>Eukaryota</taxon>
        <taxon>Fungi</taxon>
        <taxon>Dikarya</taxon>
        <taxon>Ascomycota</taxon>
        <taxon>Pezizomycotina</taxon>
        <taxon>Eurotiomycetes</taxon>
        <taxon>Chaetothyriomycetidae</taxon>
        <taxon>Chaetothyriales</taxon>
        <taxon>Herpotrichiellaceae</taxon>
        <taxon>Exophiala</taxon>
    </lineage>
</organism>
<dbReference type="EMBL" id="JAJGCB010000025">
    <property type="protein sequence ID" value="KAJ8987395.1"/>
    <property type="molecule type" value="Genomic_DNA"/>
</dbReference>
<dbReference type="Proteomes" id="UP001161757">
    <property type="component" value="Unassembled WGS sequence"/>
</dbReference>
<feature type="compositionally biased region" description="Low complexity" evidence="1">
    <location>
        <begin position="365"/>
        <end position="389"/>
    </location>
</feature>
<dbReference type="AlphaFoldDB" id="A0AAN6ELE1"/>
<proteinExistence type="predicted"/>
<evidence type="ECO:0000256" key="1">
    <source>
        <dbReference type="SAM" id="MobiDB-lite"/>
    </source>
</evidence>
<name>A0AAN6ELE1_EXODE</name>
<evidence type="ECO:0000313" key="3">
    <source>
        <dbReference type="Proteomes" id="UP001161757"/>
    </source>
</evidence>
<reference evidence="2" key="1">
    <citation type="submission" date="2023-01" db="EMBL/GenBank/DDBJ databases">
        <title>Exophiala dermititidis isolated from Cystic Fibrosis Patient.</title>
        <authorList>
            <person name="Kurbessoian T."/>
            <person name="Crocker A."/>
            <person name="Murante D."/>
            <person name="Hogan D.A."/>
            <person name="Stajich J.E."/>
        </authorList>
    </citation>
    <scope>NUCLEOTIDE SEQUENCE</scope>
    <source>
        <strain evidence="2">Ex8</strain>
    </source>
</reference>
<feature type="compositionally biased region" description="Basic and acidic residues" evidence="1">
    <location>
        <begin position="257"/>
        <end position="277"/>
    </location>
</feature>
<evidence type="ECO:0000313" key="2">
    <source>
        <dbReference type="EMBL" id="KAJ8987395.1"/>
    </source>
</evidence>